<dbReference type="GO" id="GO:0005634">
    <property type="term" value="C:nucleus"/>
    <property type="evidence" value="ECO:0007669"/>
    <property type="project" value="TreeGrafter"/>
</dbReference>
<dbReference type="PANTHER" id="PTHR19303:SF16">
    <property type="entry name" value="JERKY PROTEIN HOMOLOG-LIKE"/>
    <property type="match status" value="1"/>
</dbReference>
<dbReference type="InterPro" id="IPR004875">
    <property type="entry name" value="DDE_SF_endonuclease_dom"/>
</dbReference>
<evidence type="ECO:0000313" key="3">
    <source>
        <dbReference type="Proteomes" id="UP000499080"/>
    </source>
</evidence>
<dbReference type="AlphaFoldDB" id="A0A4Y2I132"/>
<dbReference type="Proteomes" id="UP000499080">
    <property type="component" value="Unassembled WGS sequence"/>
</dbReference>
<evidence type="ECO:0000259" key="1">
    <source>
        <dbReference type="Pfam" id="PF03184"/>
    </source>
</evidence>
<sequence length="199" mass="23090">MNEWFENHFVPEARRHLTGNSFPADAKILLILDNCTDHLSLEILVKDKVSVLFFPPNYTSLIQLMDMGILRALKCRYKSEFLTEMLSFLNGGATLQNFLKSYNLKMAVWSAAKAWDGIPTTPMKNAWHNLWPATIFYEDEENVDTDFKSQKKKLKFFNYLSTSSQEDKKLKIMPLKYCIATIKPRQCVSSPMPKYAVWC</sequence>
<comment type="caution">
    <text evidence="2">The sequence shown here is derived from an EMBL/GenBank/DDBJ whole genome shotgun (WGS) entry which is preliminary data.</text>
</comment>
<proteinExistence type="predicted"/>
<organism evidence="2 3">
    <name type="scientific">Araneus ventricosus</name>
    <name type="common">Orbweaver spider</name>
    <name type="synonym">Epeira ventricosa</name>
    <dbReference type="NCBI Taxonomy" id="182803"/>
    <lineage>
        <taxon>Eukaryota</taxon>
        <taxon>Metazoa</taxon>
        <taxon>Ecdysozoa</taxon>
        <taxon>Arthropoda</taxon>
        <taxon>Chelicerata</taxon>
        <taxon>Arachnida</taxon>
        <taxon>Araneae</taxon>
        <taxon>Araneomorphae</taxon>
        <taxon>Entelegynae</taxon>
        <taxon>Araneoidea</taxon>
        <taxon>Araneidae</taxon>
        <taxon>Araneus</taxon>
    </lineage>
</organism>
<protein>
    <submittedName>
        <fullName evidence="2">Jerky protein</fullName>
    </submittedName>
</protein>
<dbReference type="InterPro" id="IPR050863">
    <property type="entry name" value="CenT-Element_Derived"/>
</dbReference>
<dbReference type="PANTHER" id="PTHR19303">
    <property type="entry name" value="TRANSPOSON"/>
    <property type="match status" value="1"/>
</dbReference>
<name>A0A4Y2I132_ARAVE</name>
<gene>
    <name evidence="2" type="primary">Jrk_8</name>
    <name evidence="2" type="ORF">AVEN_48594_1</name>
</gene>
<evidence type="ECO:0000313" key="2">
    <source>
        <dbReference type="EMBL" id="GBM71225.1"/>
    </source>
</evidence>
<feature type="domain" description="DDE-1" evidence="1">
    <location>
        <begin position="1"/>
        <end position="127"/>
    </location>
</feature>
<keyword evidence="3" id="KW-1185">Reference proteome</keyword>
<dbReference type="EMBL" id="BGPR01002300">
    <property type="protein sequence ID" value="GBM71225.1"/>
    <property type="molecule type" value="Genomic_DNA"/>
</dbReference>
<reference evidence="2 3" key="1">
    <citation type="journal article" date="2019" name="Sci. Rep.">
        <title>Orb-weaving spider Araneus ventricosus genome elucidates the spidroin gene catalogue.</title>
        <authorList>
            <person name="Kono N."/>
            <person name="Nakamura H."/>
            <person name="Ohtoshi R."/>
            <person name="Moran D.A.P."/>
            <person name="Shinohara A."/>
            <person name="Yoshida Y."/>
            <person name="Fujiwara M."/>
            <person name="Mori M."/>
            <person name="Tomita M."/>
            <person name="Arakawa K."/>
        </authorList>
    </citation>
    <scope>NUCLEOTIDE SEQUENCE [LARGE SCALE GENOMIC DNA]</scope>
</reference>
<dbReference type="GO" id="GO:0003677">
    <property type="term" value="F:DNA binding"/>
    <property type="evidence" value="ECO:0007669"/>
    <property type="project" value="TreeGrafter"/>
</dbReference>
<dbReference type="OrthoDB" id="8030428at2759"/>
<dbReference type="Pfam" id="PF03184">
    <property type="entry name" value="DDE_1"/>
    <property type="match status" value="1"/>
</dbReference>
<accession>A0A4Y2I132</accession>